<protein>
    <submittedName>
        <fullName evidence="2 3">Uncharacterized protein</fullName>
    </submittedName>
</protein>
<keyword evidence="1" id="KW-1185">Reference proteome</keyword>
<name>A0A915BMT4_PARUN</name>
<reference evidence="2 3" key="1">
    <citation type="submission" date="2022-11" db="UniProtKB">
        <authorList>
            <consortium name="WormBaseParasite"/>
        </authorList>
    </citation>
    <scope>IDENTIFICATION</scope>
</reference>
<dbReference type="Proteomes" id="UP000887569">
    <property type="component" value="Unplaced"/>
</dbReference>
<evidence type="ECO:0000313" key="1">
    <source>
        <dbReference type="Proteomes" id="UP000887569"/>
    </source>
</evidence>
<evidence type="ECO:0000313" key="3">
    <source>
        <dbReference type="WBParaSite" id="PgR046_g002_t03"/>
    </source>
</evidence>
<dbReference type="WBParaSite" id="PgR046_g002_t01">
    <property type="protein sequence ID" value="PgR046_g002_t01"/>
    <property type="gene ID" value="PgR046_g002"/>
</dbReference>
<organism evidence="1 3">
    <name type="scientific">Parascaris univalens</name>
    <name type="common">Nematode worm</name>
    <dbReference type="NCBI Taxonomy" id="6257"/>
    <lineage>
        <taxon>Eukaryota</taxon>
        <taxon>Metazoa</taxon>
        <taxon>Ecdysozoa</taxon>
        <taxon>Nematoda</taxon>
        <taxon>Chromadorea</taxon>
        <taxon>Rhabditida</taxon>
        <taxon>Spirurina</taxon>
        <taxon>Ascaridomorpha</taxon>
        <taxon>Ascaridoidea</taxon>
        <taxon>Ascarididae</taxon>
        <taxon>Parascaris</taxon>
    </lineage>
</organism>
<dbReference type="WBParaSite" id="PgR046_g002_t03">
    <property type="protein sequence ID" value="PgR046_g002_t03"/>
    <property type="gene ID" value="PgR046_g002"/>
</dbReference>
<accession>A0A915BMT4</accession>
<evidence type="ECO:0000313" key="2">
    <source>
        <dbReference type="WBParaSite" id="PgR046_g002_t01"/>
    </source>
</evidence>
<proteinExistence type="predicted"/>
<dbReference type="AlphaFoldDB" id="A0A915BMT4"/>
<sequence>MPCVIERWSFKSVSFIERETGLIFPYLDTEISAHCECFSA</sequence>